<dbReference type="OMA" id="RAYEPWW"/>
<dbReference type="GO" id="GO:0009200">
    <property type="term" value="P:deoxyribonucleoside triphosphate metabolic process"/>
    <property type="evidence" value="ECO:0007669"/>
    <property type="project" value="EnsemblFungi"/>
</dbReference>
<accession>I2GZ41</accession>
<dbReference type="HOGENOM" id="CLU_064112_0_0_1"/>
<sequence>MFFKVIKKIYSRLELGKQFDPKTDKILIAGGSDTFGKQLIKHLINDYNVPVINLDTTNFKNKFDIQKYKYIECRDFTKLDTLYEALDKISNYQGITIFINNLQFGEANHIAHVQKCIRTNVTSVMIIIKNLVNNIMKDDKKSYYIINITKNMTLHEARITNVSNIYIASKSALNQIHDGISSELPYNRFKTLLVYIPELNSDNDYKSTRISKQFVSFLKSGKFGEMHIKY</sequence>
<dbReference type="SUPFAM" id="SSF51735">
    <property type="entry name" value="NAD(P)-binding Rossmann-fold domains"/>
    <property type="match status" value="1"/>
</dbReference>
<protein>
    <submittedName>
        <fullName evidence="1">Uncharacterized protein</fullName>
    </submittedName>
</protein>
<gene>
    <name evidence="1" type="primary">TBLA0B05660</name>
    <name evidence="1" type="ORF">TBLA_0B05660</name>
</gene>
<keyword evidence="2" id="KW-1185">Reference proteome</keyword>
<reference evidence="1 2" key="1">
    <citation type="journal article" date="2011" name="Proc. Natl. Acad. Sci. U.S.A.">
        <title>Evolutionary erosion of yeast sex chromosomes by mating-type switching accidents.</title>
        <authorList>
            <person name="Gordon J.L."/>
            <person name="Armisen D."/>
            <person name="Proux-Wera E."/>
            <person name="Oheigeartaigh S.S."/>
            <person name="Byrne K.P."/>
            <person name="Wolfe K.H."/>
        </authorList>
    </citation>
    <scope>NUCLEOTIDE SEQUENCE [LARGE SCALE GENOMIC DNA]</scope>
    <source>
        <strain evidence="2">ATCC 34711 / CBS 6284 / DSM 70876 / NBRC 10599 / NRRL Y-10934 / UCD 77-7</strain>
    </source>
</reference>
<dbReference type="KEGG" id="tbl:TBLA_0B05660"/>
<dbReference type="Proteomes" id="UP000002866">
    <property type="component" value="Chromosome 2"/>
</dbReference>
<dbReference type="RefSeq" id="XP_004178912.1">
    <property type="nucleotide sequence ID" value="XM_004178864.1"/>
</dbReference>
<dbReference type="InterPro" id="IPR036291">
    <property type="entry name" value="NAD(P)-bd_dom_sf"/>
</dbReference>
<dbReference type="eggNOG" id="ENOG502S2NP">
    <property type="taxonomic scope" value="Eukaryota"/>
</dbReference>
<dbReference type="STRING" id="1071380.I2GZ41"/>
<dbReference type="AlphaFoldDB" id="I2GZ41"/>
<evidence type="ECO:0000313" key="2">
    <source>
        <dbReference type="Proteomes" id="UP000002866"/>
    </source>
</evidence>
<name>I2GZ41_HENB6</name>
<proteinExistence type="predicted"/>
<dbReference type="InParanoid" id="I2GZ41"/>
<dbReference type="EMBL" id="HE806317">
    <property type="protein sequence ID" value="CCH59393.1"/>
    <property type="molecule type" value="Genomic_DNA"/>
</dbReference>
<dbReference type="FunCoup" id="I2GZ41">
    <property type="interactions" value="30"/>
</dbReference>
<dbReference type="InterPro" id="IPR002347">
    <property type="entry name" value="SDR_fam"/>
</dbReference>
<dbReference type="GeneID" id="14494434"/>
<evidence type="ECO:0000313" key="1">
    <source>
        <dbReference type="EMBL" id="CCH59393.1"/>
    </source>
</evidence>
<dbReference type="OrthoDB" id="10253736at2759"/>
<organism evidence="1 2">
    <name type="scientific">Henningerozyma blattae (strain ATCC 34711 / CBS 6284 / DSM 70876 / NBRC 10599 / NRRL Y-10934 / UCD 77-7)</name>
    <name type="common">Yeast</name>
    <name type="synonym">Tetrapisispora blattae</name>
    <dbReference type="NCBI Taxonomy" id="1071380"/>
    <lineage>
        <taxon>Eukaryota</taxon>
        <taxon>Fungi</taxon>
        <taxon>Dikarya</taxon>
        <taxon>Ascomycota</taxon>
        <taxon>Saccharomycotina</taxon>
        <taxon>Saccharomycetes</taxon>
        <taxon>Saccharomycetales</taxon>
        <taxon>Saccharomycetaceae</taxon>
        <taxon>Henningerozyma</taxon>
    </lineage>
</organism>
<dbReference type="Pfam" id="PF00106">
    <property type="entry name" value="adh_short"/>
    <property type="match status" value="1"/>
</dbReference>
<dbReference type="Gene3D" id="3.40.50.720">
    <property type="entry name" value="NAD(P)-binding Rossmann-like Domain"/>
    <property type="match status" value="1"/>
</dbReference>